<dbReference type="InterPro" id="IPR005467">
    <property type="entry name" value="His_kinase_dom"/>
</dbReference>
<dbReference type="GO" id="GO:0030295">
    <property type="term" value="F:protein kinase activator activity"/>
    <property type="evidence" value="ECO:0007669"/>
    <property type="project" value="TreeGrafter"/>
</dbReference>
<dbReference type="Gene3D" id="1.10.287.130">
    <property type="match status" value="1"/>
</dbReference>
<dbReference type="InterPro" id="IPR036890">
    <property type="entry name" value="HATPase_C_sf"/>
</dbReference>
<evidence type="ECO:0000256" key="1">
    <source>
        <dbReference type="ARBA" id="ARBA00000085"/>
    </source>
</evidence>
<dbReference type="EC" id="2.7.13.3" evidence="2"/>
<protein>
    <recommendedName>
        <fullName evidence="2">histidine kinase</fullName>
        <ecNumber evidence="2">2.7.13.3</ecNumber>
    </recommendedName>
</protein>
<dbReference type="Proteomes" id="UP000253934">
    <property type="component" value="Unassembled WGS sequence"/>
</dbReference>
<keyword evidence="11" id="KW-1185">Reference proteome</keyword>
<name>A0A369KRW8_9BACT</name>
<dbReference type="InterPro" id="IPR003594">
    <property type="entry name" value="HATPase_dom"/>
</dbReference>
<dbReference type="CDD" id="cd00075">
    <property type="entry name" value="HATPase"/>
    <property type="match status" value="1"/>
</dbReference>
<dbReference type="SMART" id="SM00387">
    <property type="entry name" value="HATPase_c"/>
    <property type="match status" value="1"/>
</dbReference>
<evidence type="ECO:0000256" key="3">
    <source>
        <dbReference type="ARBA" id="ARBA00022679"/>
    </source>
</evidence>
<comment type="caution">
    <text evidence="10">The sequence shown here is derived from an EMBL/GenBank/DDBJ whole genome shotgun (WGS) entry which is preliminary data.</text>
</comment>
<dbReference type="PANTHER" id="PTHR42878">
    <property type="entry name" value="TWO-COMPONENT HISTIDINE KINASE"/>
    <property type="match status" value="1"/>
</dbReference>
<dbReference type="InterPro" id="IPR050351">
    <property type="entry name" value="BphY/WalK/GraS-like"/>
</dbReference>
<evidence type="ECO:0000256" key="5">
    <source>
        <dbReference type="ARBA" id="ARBA00022777"/>
    </source>
</evidence>
<keyword evidence="5 10" id="KW-0418">Kinase</keyword>
<dbReference type="PRINTS" id="PR00344">
    <property type="entry name" value="BCTRLSENSOR"/>
</dbReference>
<keyword evidence="8" id="KW-1133">Transmembrane helix</keyword>
<accession>A0A369KRW8</accession>
<dbReference type="GO" id="GO:0005524">
    <property type="term" value="F:ATP binding"/>
    <property type="evidence" value="ECO:0007669"/>
    <property type="project" value="UniProtKB-KW"/>
</dbReference>
<keyword evidence="3" id="KW-0808">Transferase</keyword>
<feature type="transmembrane region" description="Helical" evidence="8">
    <location>
        <begin position="55"/>
        <end position="76"/>
    </location>
</feature>
<dbReference type="GO" id="GO:0000156">
    <property type="term" value="F:phosphorelay response regulator activity"/>
    <property type="evidence" value="ECO:0007669"/>
    <property type="project" value="TreeGrafter"/>
</dbReference>
<dbReference type="AlphaFoldDB" id="A0A369KRW8"/>
<evidence type="ECO:0000256" key="4">
    <source>
        <dbReference type="ARBA" id="ARBA00022741"/>
    </source>
</evidence>
<evidence type="ECO:0000256" key="8">
    <source>
        <dbReference type="SAM" id="Phobius"/>
    </source>
</evidence>
<dbReference type="GO" id="GO:0007234">
    <property type="term" value="P:osmosensory signaling via phosphorelay pathway"/>
    <property type="evidence" value="ECO:0007669"/>
    <property type="project" value="TreeGrafter"/>
</dbReference>
<evidence type="ECO:0000313" key="11">
    <source>
        <dbReference type="Proteomes" id="UP000253934"/>
    </source>
</evidence>
<proteinExistence type="predicted"/>
<sequence>MRALFSFKTIKKVNRAPLIKKIQDTYISMCVTLTIILSLIFYSNIEKRFSESDSIFIYITFIKIVAILILILMFLINKIIRQCISPIINLINHFKSSSELKEIEISYDHSQEIIDLYNIINSSIKRINEYQQQSLQNEKNAAIAMTTQMVAHDVRKPFSMLKCTVDLLLKCKTQEEFKKIIDTFLPSIEKSITKVNGFITDIMEIGSNSEELHQNSIEIIPFLENIIKDTFLLNSRAFVEMEYQFNHDRKIFINPHKMERVFANILENALQAMKYQGKIWIHTKDVIEKNKVFVEFCIGNNNSYIEKNNIQNLFKTFYTLKQNGTGLGLAIAEKVIQEHGGTIWCISEKNEKNPKGKVEFKFTIPATDLDFCIDINQYSLPLHSSELHQIKNDFDTLNNRN</sequence>
<evidence type="ECO:0000259" key="9">
    <source>
        <dbReference type="PROSITE" id="PS50109"/>
    </source>
</evidence>
<keyword evidence="8" id="KW-0472">Membrane</keyword>
<evidence type="ECO:0000256" key="6">
    <source>
        <dbReference type="ARBA" id="ARBA00022840"/>
    </source>
</evidence>
<dbReference type="Pfam" id="PF02518">
    <property type="entry name" value="HATPase_c"/>
    <property type="match status" value="1"/>
</dbReference>
<keyword evidence="7" id="KW-0902">Two-component regulatory system</keyword>
<evidence type="ECO:0000313" key="10">
    <source>
        <dbReference type="EMBL" id="RDB36130.1"/>
    </source>
</evidence>
<dbReference type="Gene3D" id="3.30.565.10">
    <property type="entry name" value="Histidine kinase-like ATPase, C-terminal domain"/>
    <property type="match status" value="1"/>
</dbReference>
<feature type="domain" description="Histidine kinase" evidence="9">
    <location>
        <begin position="149"/>
        <end position="368"/>
    </location>
</feature>
<gene>
    <name evidence="10" type="ORF">DCC88_06510</name>
</gene>
<comment type="catalytic activity">
    <reaction evidence="1">
        <text>ATP + protein L-histidine = ADP + protein N-phospho-L-histidine.</text>
        <dbReference type="EC" id="2.7.13.3"/>
    </reaction>
</comment>
<feature type="transmembrane region" description="Helical" evidence="8">
    <location>
        <begin position="25"/>
        <end position="43"/>
    </location>
</feature>
<dbReference type="SUPFAM" id="SSF55874">
    <property type="entry name" value="ATPase domain of HSP90 chaperone/DNA topoisomerase II/histidine kinase"/>
    <property type="match status" value="1"/>
</dbReference>
<dbReference type="EMBL" id="QOVW01000066">
    <property type="protein sequence ID" value="RDB36130.1"/>
    <property type="molecule type" value="Genomic_DNA"/>
</dbReference>
<reference evidence="10" key="1">
    <citation type="submission" date="2018-04" db="EMBL/GenBank/DDBJ databases">
        <title>Draft genome sequence of the Candidatus Spirobacillus cienkowskii, a pathogen of freshwater Daphnia species, reconstructed from hemolymph metagenomic reads.</title>
        <authorList>
            <person name="Bresciani L."/>
            <person name="Lemos L.N."/>
            <person name="Wale N."/>
            <person name="Lin J.Y."/>
            <person name="Fernandes G.R."/>
            <person name="Duffy M.A."/>
            <person name="Rodrigues J.M."/>
        </authorList>
    </citation>
    <scope>NUCLEOTIDE SEQUENCE [LARGE SCALE GENOMIC DNA]</scope>
    <source>
        <strain evidence="10">Binning01</strain>
    </source>
</reference>
<dbReference type="InterPro" id="IPR004358">
    <property type="entry name" value="Sig_transdc_His_kin-like_C"/>
</dbReference>
<keyword evidence="6" id="KW-0067">ATP-binding</keyword>
<keyword evidence="8" id="KW-0812">Transmembrane</keyword>
<evidence type="ECO:0000256" key="7">
    <source>
        <dbReference type="ARBA" id="ARBA00023012"/>
    </source>
</evidence>
<dbReference type="GO" id="GO:0004673">
    <property type="term" value="F:protein histidine kinase activity"/>
    <property type="evidence" value="ECO:0007669"/>
    <property type="project" value="UniProtKB-EC"/>
</dbReference>
<keyword evidence="4" id="KW-0547">Nucleotide-binding</keyword>
<dbReference type="PANTHER" id="PTHR42878:SF7">
    <property type="entry name" value="SENSOR HISTIDINE KINASE GLRK"/>
    <property type="match status" value="1"/>
</dbReference>
<organism evidence="10 11">
    <name type="scientific">Spirobacillus cienkowskii</name>
    <dbReference type="NCBI Taxonomy" id="495820"/>
    <lineage>
        <taxon>Bacteria</taxon>
        <taxon>Pseudomonadati</taxon>
        <taxon>Bdellovibrionota</taxon>
        <taxon>Oligoflexia</taxon>
        <taxon>Silvanigrellales</taxon>
        <taxon>Spirobacillus</taxon>
    </lineage>
</organism>
<dbReference type="PROSITE" id="PS50109">
    <property type="entry name" value="HIS_KIN"/>
    <property type="match status" value="1"/>
</dbReference>
<evidence type="ECO:0000256" key="2">
    <source>
        <dbReference type="ARBA" id="ARBA00012438"/>
    </source>
</evidence>